<dbReference type="EC" id="2.5.1.19" evidence="8"/>
<feature type="binding site" evidence="8">
    <location>
        <position position="174"/>
    </location>
    <ligand>
        <name>phosphoenolpyruvate</name>
        <dbReference type="ChEBI" id="CHEBI:58702"/>
    </ligand>
</feature>
<dbReference type="EMBL" id="QNZL01000179">
    <property type="protein sequence ID" value="RTZ78875.1"/>
    <property type="molecule type" value="Genomic_DNA"/>
</dbReference>
<dbReference type="GO" id="GO:0005737">
    <property type="term" value="C:cytoplasm"/>
    <property type="evidence" value="ECO:0007669"/>
    <property type="project" value="UniProtKB-SubCell"/>
</dbReference>
<feature type="binding site" evidence="8">
    <location>
        <position position="174"/>
    </location>
    <ligand>
        <name>3-phosphoshikimate</name>
        <dbReference type="ChEBI" id="CHEBI:145989"/>
    </ligand>
</feature>
<dbReference type="Gene3D" id="3.65.10.10">
    <property type="entry name" value="Enolpyruvate transferase domain"/>
    <property type="match status" value="2"/>
</dbReference>
<comment type="caution">
    <text evidence="10">The sequence shown here is derived from an EMBL/GenBank/DDBJ whole genome shotgun (WGS) entry which is preliminary data.</text>
</comment>
<dbReference type="FunFam" id="3.65.10.10:FF:000004">
    <property type="entry name" value="3-phosphoshikimate 1-carboxyvinyltransferase"/>
    <property type="match status" value="1"/>
</dbReference>
<dbReference type="PIRSF" id="PIRSF000505">
    <property type="entry name" value="EPSPS"/>
    <property type="match status" value="1"/>
</dbReference>
<keyword evidence="3 8" id="KW-0963">Cytoplasm</keyword>
<feature type="binding site" evidence="8">
    <location>
        <position position="173"/>
    </location>
    <ligand>
        <name>3-phosphoshikimate</name>
        <dbReference type="ChEBI" id="CHEBI:145989"/>
    </ligand>
</feature>
<comment type="pathway">
    <text evidence="1 8">Metabolic intermediate biosynthesis; chorismate biosynthesis; chorismate from D-erythrose 4-phosphate and phosphoenolpyruvate: step 6/7.</text>
</comment>
<dbReference type="FunFam" id="3.65.10.10:FF:000003">
    <property type="entry name" value="3-phosphoshikimate 1-carboxyvinyltransferase"/>
    <property type="match status" value="1"/>
</dbReference>
<dbReference type="NCBIfam" id="TIGR01356">
    <property type="entry name" value="aroA"/>
    <property type="match status" value="1"/>
</dbReference>
<feature type="binding site" evidence="8">
    <location>
        <position position="172"/>
    </location>
    <ligand>
        <name>3-phosphoshikimate</name>
        <dbReference type="ChEBI" id="CHEBI:145989"/>
    </ligand>
</feature>
<dbReference type="GO" id="GO:0008652">
    <property type="term" value="P:amino acid biosynthetic process"/>
    <property type="evidence" value="ECO:0007669"/>
    <property type="project" value="UniProtKB-KW"/>
</dbReference>
<feature type="binding site" evidence="8">
    <location>
        <position position="348"/>
    </location>
    <ligand>
        <name>phosphoenolpyruvate</name>
        <dbReference type="ChEBI" id="CHEBI:58702"/>
    </ligand>
</feature>
<dbReference type="InterPro" id="IPR013792">
    <property type="entry name" value="RNA3'P_cycl/enolpyr_Trfase_a/b"/>
</dbReference>
<dbReference type="InterPro" id="IPR001986">
    <property type="entry name" value="Enolpyruvate_Tfrase_dom"/>
</dbReference>
<comment type="subcellular location">
    <subcellularLocation>
        <location evidence="8">Cytoplasm</location>
    </subcellularLocation>
</comment>
<feature type="binding site" evidence="8">
    <location>
        <position position="200"/>
    </location>
    <ligand>
        <name>3-phosphoshikimate</name>
        <dbReference type="ChEBI" id="CHEBI:145989"/>
    </ligand>
</feature>
<feature type="binding site" evidence="8">
    <location>
        <position position="26"/>
    </location>
    <ligand>
        <name>3-phosphoshikimate</name>
        <dbReference type="ChEBI" id="CHEBI:145989"/>
    </ligand>
</feature>
<evidence type="ECO:0000256" key="4">
    <source>
        <dbReference type="ARBA" id="ARBA00022605"/>
    </source>
</evidence>
<feature type="binding site" evidence="8">
    <location>
        <position position="315"/>
    </location>
    <ligand>
        <name>3-phosphoshikimate</name>
        <dbReference type="ChEBI" id="CHEBI:145989"/>
    </ligand>
</feature>
<feature type="binding site" evidence="8">
    <location>
        <position position="25"/>
    </location>
    <ligand>
        <name>phosphoenolpyruvate</name>
        <dbReference type="ChEBI" id="CHEBI:58702"/>
    </ligand>
</feature>
<keyword evidence="5 8" id="KW-0808">Transferase</keyword>
<comment type="similarity">
    <text evidence="2 8">Belongs to the EPSP synthase family.</text>
</comment>
<comment type="function">
    <text evidence="8">Catalyzes the transfer of the enolpyruvyl moiety of phosphoenolpyruvate (PEP) to the 5-hydroxyl of shikimate-3-phosphate (S3P) to produce enolpyruvyl shikimate-3-phosphate and inorganic phosphate.</text>
</comment>
<feature type="domain" description="Enolpyruvate transferase" evidence="9">
    <location>
        <begin position="11"/>
        <end position="424"/>
    </location>
</feature>
<feature type="binding site" evidence="8">
    <location>
        <position position="25"/>
    </location>
    <ligand>
        <name>3-phosphoshikimate</name>
        <dbReference type="ChEBI" id="CHEBI:145989"/>
    </ligand>
</feature>
<feature type="binding site" evidence="8">
    <location>
        <position position="390"/>
    </location>
    <ligand>
        <name>phosphoenolpyruvate</name>
        <dbReference type="ChEBI" id="CHEBI:58702"/>
    </ligand>
</feature>
<comment type="catalytic activity">
    <reaction evidence="7">
        <text>3-phosphoshikimate + phosphoenolpyruvate = 5-O-(1-carboxyvinyl)-3-phosphoshikimate + phosphate</text>
        <dbReference type="Rhea" id="RHEA:21256"/>
        <dbReference type="ChEBI" id="CHEBI:43474"/>
        <dbReference type="ChEBI" id="CHEBI:57701"/>
        <dbReference type="ChEBI" id="CHEBI:58702"/>
        <dbReference type="ChEBI" id="CHEBI:145989"/>
        <dbReference type="EC" id="2.5.1.19"/>
    </reaction>
    <physiologicalReaction direction="left-to-right" evidence="7">
        <dbReference type="Rhea" id="RHEA:21257"/>
    </physiologicalReaction>
</comment>
<feature type="binding site" evidence="8">
    <location>
        <position position="344"/>
    </location>
    <ligand>
        <name>3-phosphoshikimate</name>
        <dbReference type="ChEBI" id="CHEBI:145989"/>
    </ligand>
</feature>
<gene>
    <name evidence="8 10" type="primary">aroA</name>
    <name evidence="10" type="ORF">DSY97_06630</name>
</gene>
<dbReference type="PANTHER" id="PTHR21090:SF5">
    <property type="entry name" value="PENTAFUNCTIONAL AROM POLYPEPTIDE"/>
    <property type="match status" value="1"/>
</dbReference>
<sequence>MSLPDKLTLSPIQKISGSVVLPGSKSLSNRILLLSMLAEGKTEIQNLLDSDDVRRMVEALETLGIQLEENRAENLITVSGTSGIIPVKEATLMLGNAGTAIRPLTAAMTLGHGRFVLDGVQRMRERPIIDLVNGLSQLGANLRCINGTDCPPVEVIADGLPGGITRLSGAISSQYLTAILLAAPYADKEVQIEITDKLVSVPYVEMTLRLMRSFGVSVNHENFRLFHIPRQTYRSPGSIFVEGDASSASYFLAGAAITKGTVTVKGCGTDSLQGDARFAEVLEKMGAKVEWGQQQVRLAGSSLNGIDVDMNQMPDAAMTLAVAALFASGPTAIPIRNIYNWRVKETERLQAVSTELRKLGAEVEEGYDYLVIQPPEQIRKAEIYTYDDHRMAMAFSLAACGESPMTINNPGCVSKTFPDYFEVLNGLCA</sequence>
<dbReference type="InterPro" id="IPR023193">
    <property type="entry name" value="EPSP_synthase_CS"/>
</dbReference>
<evidence type="ECO:0000256" key="7">
    <source>
        <dbReference type="ARBA" id="ARBA00044633"/>
    </source>
</evidence>
<keyword evidence="6 8" id="KW-0057">Aromatic amino acid biosynthesis</keyword>
<dbReference type="GO" id="GO:0003866">
    <property type="term" value="F:3-phosphoshikimate 1-carboxyvinyltransferase activity"/>
    <property type="evidence" value="ECO:0007669"/>
    <property type="project" value="UniProtKB-UniRule"/>
</dbReference>
<evidence type="ECO:0000256" key="6">
    <source>
        <dbReference type="ARBA" id="ARBA00023141"/>
    </source>
</evidence>
<dbReference type="PANTHER" id="PTHR21090">
    <property type="entry name" value="AROM/DEHYDROQUINATE SYNTHASE"/>
    <property type="match status" value="1"/>
</dbReference>
<organism evidence="10 11">
    <name type="scientific">SAR324 cluster bacterium</name>
    <dbReference type="NCBI Taxonomy" id="2024889"/>
    <lineage>
        <taxon>Bacteria</taxon>
        <taxon>Deltaproteobacteria</taxon>
        <taxon>SAR324 cluster</taxon>
    </lineage>
</organism>
<evidence type="ECO:0000313" key="10">
    <source>
        <dbReference type="EMBL" id="RTZ78875.1"/>
    </source>
</evidence>
<dbReference type="InterPro" id="IPR036968">
    <property type="entry name" value="Enolpyruvate_Tfrase_sf"/>
</dbReference>
<dbReference type="SUPFAM" id="SSF55205">
    <property type="entry name" value="EPT/RTPC-like"/>
    <property type="match status" value="1"/>
</dbReference>
<evidence type="ECO:0000256" key="5">
    <source>
        <dbReference type="ARBA" id="ARBA00022679"/>
    </source>
</evidence>
<dbReference type="Proteomes" id="UP000286801">
    <property type="component" value="Unassembled WGS sequence"/>
</dbReference>
<dbReference type="Pfam" id="PF00275">
    <property type="entry name" value="EPSP_synthase"/>
    <property type="match status" value="1"/>
</dbReference>
<dbReference type="AlphaFoldDB" id="A0A432G5M2"/>
<reference evidence="10 11" key="1">
    <citation type="submission" date="2018-06" db="EMBL/GenBank/DDBJ databases">
        <title>Combined omics and stable isotope probing to characterize newly discovered Mariana Back-Arc vent microbial communities.</title>
        <authorList>
            <person name="Trembath-Reichert E."/>
            <person name="Huber J.A."/>
        </authorList>
    </citation>
    <scope>NUCLEOTIDE SEQUENCE [LARGE SCALE GENOMIC DNA]</scope>
    <source>
        <strain evidence="10">MAG 63_1</strain>
    </source>
</reference>
<evidence type="ECO:0000313" key="11">
    <source>
        <dbReference type="Proteomes" id="UP000286801"/>
    </source>
</evidence>
<protein>
    <recommendedName>
        <fullName evidence="8">3-phosphoshikimate 1-carboxyvinyltransferase</fullName>
        <ecNumber evidence="8">2.5.1.19</ecNumber>
    </recommendedName>
    <alternativeName>
        <fullName evidence="8">5-enolpyruvylshikimate-3-phosphate synthase</fullName>
        <shortName evidence="8">EPSP synthase</shortName>
        <shortName evidence="8">EPSPS</shortName>
    </alternativeName>
</protein>
<evidence type="ECO:0000256" key="2">
    <source>
        <dbReference type="ARBA" id="ARBA00009948"/>
    </source>
</evidence>
<dbReference type="GO" id="GO:0009423">
    <property type="term" value="P:chorismate biosynthetic process"/>
    <property type="evidence" value="ECO:0007669"/>
    <property type="project" value="UniProtKB-UniRule"/>
</dbReference>
<feature type="active site" description="Proton acceptor" evidence="8">
    <location>
        <position position="315"/>
    </location>
</feature>
<dbReference type="UniPathway" id="UPA00053">
    <property type="reaction ID" value="UER00089"/>
</dbReference>
<feature type="binding site" evidence="8">
    <location>
        <position position="30"/>
    </location>
    <ligand>
        <name>3-phosphoshikimate</name>
        <dbReference type="ChEBI" id="CHEBI:145989"/>
    </ligand>
</feature>
<dbReference type="GO" id="GO:0009073">
    <property type="term" value="P:aromatic amino acid family biosynthetic process"/>
    <property type="evidence" value="ECO:0007669"/>
    <property type="project" value="UniProtKB-KW"/>
</dbReference>
<name>A0A432G5M2_9DELT</name>
<keyword evidence="4 8" id="KW-0028">Amino-acid biosynthesis</keyword>
<dbReference type="PROSITE" id="PS00104">
    <property type="entry name" value="EPSP_SYNTHASE_1"/>
    <property type="match status" value="1"/>
</dbReference>
<evidence type="ECO:0000256" key="8">
    <source>
        <dbReference type="HAMAP-Rule" id="MF_00210"/>
    </source>
</evidence>
<dbReference type="CDD" id="cd01556">
    <property type="entry name" value="EPSP_synthase"/>
    <property type="match status" value="1"/>
</dbReference>
<feature type="binding site" evidence="8">
    <location>
        <position position="415"/>
    </location>
    <ligand>
        <name>phosphoenolpyruvate</name>
        <dbReference type="ChEBI" id="CHEBI:58702"/>
    </ligand>
</feature>
<dbReference type="InterPro" id="IPR006264">
    <property type="entry name" value="EPSP_synthase"/>
</dbReference>
<feature type="binding site" evidence="8">
    <location>
        <position position="126"/>
    </location>
    <ligand>
        <name>phosphoenolpyruvate</name>
        <dbReference type="ChEBI" id="CHEBI:58702"/>
    </ligand>
</feature>
<feature type="binding site" evidence="8">
    <location>
        <position position="98"/>
    </location>
    <ligand>
        <name>phosphoenolpyruvate</name>
        <dbReference type="ChEBI" id="CHEBI:58702"/>
    </ligand>
</feature>
<accession>A0A432G5M2</accession>
<evidence type="ECO:0000256" key="3">
    <source>
        <dbReference type="ARBA" id="ARBA00022490"/>
    </source>
</evidence>
<comment type="subunit">
    <text evidence="8">Monomer.</text>
</comment>
<dbReference type="PROSITE" id="PS00885">
    <property type="entry name" value="EPSP_SYNTHASE_2"/>
    <property type="match status" value="1"/>
</dbReference>
<evidence type="ECO:0000256" key="1">
    <source>
        <dbReference type="ARBA" id="ARBA00004811"/>
    </source>
</evidence>
<proteinExistence type="inferred from homology"/>
<dbReference type="HAMAP" id="MF_00210">
    <property type="entry name" value="EPSP_synth"/>
    <property type="match status" value="1"/>
</dbReference>
<feature type="binding site" evidence="8">
    <location>
        <position position="340"/>
    </location>
    <ligand>
        <name>3-phosphoshikimate</name>
        <dbReference type="ChEBI" id="CHEBI:145989"/>
    </ligand>
</feature>
<evidence type="ECO:0000259" key="9">
    <source>
        <dbReference type="Pfam" id="PF00275"/>
    </source>
</evidence>